<organism evidence="1 2">
    <name type="scientific">Veillonella nakazawae</name>
    <dbReference type="NCBI Taxonomy" id="2682456"/>
    <lineage>
        <taxon>Bacteria</taxon>
        <taxon>Bacillati</taxon>
        <taxon>Bacillota</taxon>
        <taxon>Negativicutes</taxon>
        <taxon>Veillonellales</taxon>
        <taxon>Veillonellaceae</taxon>
        <taxon>Veillonella</taxon>
    </lineage>
</organism>
<accession>A0ABM7H9E8</accession>
<reference evidence="1 2" key="1">
    <citation type="journal article" date="2020" name="Int. J. Syst. Evol. Microbiol.">
        <title>Veillonella nakazawae sp. nov., an anaerobic gram-negative coccus isolated from the oral cavity of Japanese children.</title>
        <authorList>
            <person name="Mashima I."/>
            <person name="Theodorea C.F."/>
            <person name="Djais A.A."/>
            <person name="Kunihiro T."/>
            <person name="Kawamura Y."/>
            <person name="Otomo M."/>
            <person name="Saitoh M."/>
            <person name="Tamai R."/>
            <person name="Kiyoura Y."/>
        </authorList>
    </citation>
    <scope>NUCLEOTIDE SEQUENCE [LARGE SCALE GENOMIC DNA]</scope>
    <source>
        <strain evidence="1 2">T1-7</strain>
    </source>
</reference>
<proteinExistence type="predicted"/>
<evidence type="ECO:0000313" key="2">
    <source>
        <dbReference type="Proteomes" id="UP000509249"/>
    </source>
</evidence>
<dbReference type="Proteomes" id="UP000509249">
    <property type="component" value="Chromosome"/>
</dbReference>
<sequence>MPYDIGLLLKERDFEVNTTQRLLNSWRVTKMNGRSHGINNKIMAFIKSHYLKEQLI</sequence>
<name>A0ABM7H9E8_9FIRM</name>
<dbReference type="EMBL" id="AP022321">
    <property type="protein sequence ID" value="BBU33597.1"/>
    <property type="molecule type" value="Genomic_DNA"/>
</dbReference>
<evidence type="ECO:0000313" key="1">
    <source>
        <dbReference type="EMBL" id="BBU33597.1"/>
    </source>
</evidence>
<keyword evidence="2" id="KW-1185">Reference proteome</keyword>
<protein>
    <submittedName>
        <fullName evidence="1">Uncharacterized protein</fullName>
    </submittedName>
</protein>
<gene>
    <name evidence="1" type="ORF">VEIT17_00430</name>
</gene>